<dbReference type="EMBL" id="BSXT01000117">
    <property type="protein sequence ID" value="GMF18083.1"/>
    <property type="molecule type" value="Genomic_DNA"/>
</dbReference>
<dbReference type="Proteomes" id="UP001165121">
    <property type="component" value="Unassembled WGS sequence"/>
</dbReference>
<gene>
    <name evidence="3" type="ORF">Pfra01_000146700</name>
</gene>
<dbReference type="OrthoDB" id="435275at2759"/>
<dbReference type="InterPro" id="IPR002110">
    <property type="entry name" value="Ankyrin_rpt"/>
</dbReference>
<dbReference type="Gene3D" id="1.25.40.20">
    <property type="entry name" value="Ankyrin repeat-containing domain"/>
    <property type="match status" value="1"/>
</dbReference>
<dbReference type="PROSITE" id="PS50088">
    <property type="entry name" value="ANK_REPEAT"/>
    <property type="match status" value="1"/>
</dbReference>
<reference evidence="3" key="1">
    <citation type="submission" date="2023-04" db="EMBL/GenBank/DDBJ databases">
        <title>Phytophthora fragariaefolia NBRC 109709.</title>
        <authorList>
            <person name="Ichikawa N."/>
            <person name="Sato H."/>
            <person name="Tonouchi N."/>
        </authorList>
    </citation>
    <scope>NUCLEOTIDE SEQUENCE</scope>
    <source>
        <strain evidence="3">NBRC 109709</strain>
    </source>
</reference>
<dbReference type="GO" id="GO:0035267">
    <property type="term" value="C:NuA4 histone acetyltransferase complex"/>
    <property type="evidence" value="ECO:0007669"/>
    <property type="project" value="InterPro"/>
</dbReference>
<feature type="compositionally biased region" description="Polar residues" evidence="2">
    <location>
        <begin position="852"/>
        <end position="865"/>
    </location>
</feature>
<dbReference type="InterPro" id="IPR036770">
    <property type="entry name" value="Ankyrin_rpt-contain_sf"/>
</dbReference>
<evidence type="ECO:0000256" key="2">
    <source>
        <dbReference type="SAM" id="MobiDB-lite"/>
    </source>
</evidence>
<feature type="region of interest" description="Disordered" evidence="2">
    <location>
        <begin position="336"/>
        <end position="362"/>
    </location>
</feature>
<dbReference type="GO" id="GO:0006357">
    <property type="term" value="P:regulation of transcription by RNA polymerase II"/>
    <property type="evidence" value="ECO:0007669"/>
    <property type="project" value="InterPro"/>
</dbReference>
<keyword evidence="4" id="KW-1185">Reference proteome</keyword>
<dbReference type="InterPro" id="IPR024943">
    <property type="entry name" value="Enhancer_polycomb"/>
</dbReference>
<dbReference type="SUPFAM" id="SSF48403">
    <property type="entry name" value="Ankyrin repeat"/>
    <property type="match status" value="1"/>
</dbReference>
<dbReference type="PANTHER" id="PTHR14898">
    <property type="entry name" value="ENHANCER OF POLYCOMB"/>
    <property type="match status" value="1"/>
</dbReference>
<evidence type="ECO:0000256" key="1">
    <source>
        <dbReference type="PROSITE-ProRule" id="PRU00023"/>
    </source>
</evidence>
<accession>A0A9W6TM49</accession>
<sequence length="877" mass="97081">MTVLFESTSEAVYNLLLRRGDVNIKDSSGDTPLHVHASKWNASFVNGLVEHGADVNALDKENRTPLARAIQQWDFPAGCDEEEDFIDICHILMSHEATPPPAESMLTVHEYSDQLHCRLQLVKEWAVQRKSGILALTHVPVEIFRRGTGETIAYFASNALVPVSVEASDLRTDALLEPPRRLTKAGGSAWSSGEEVLHRQVGILPALDRTSSSRVPSFSSDNISPFPGRHDPEPVMVEVERRPPRTSNAAWLLKEQHIPMDQLPALVDSKVSSVDTHPDEAVAPALLEKPIDSTEPIPTIPGPDATLCVRSPHLSPIEPSKSVPVAEDTVLSQVANDTKPASLRVSSKPTLPPLAGSQSKRKKKDIPIPVILSVPTYATSVPADFEVPTSYVRFQALPRSDDDPTAAAAEALGPESQDVEVDLDLEDMRWLRRHPKYGVDGDPRYQLSQERFAQMLDALEKASALLNPNVMTLAEAEDVFAKRLAMHKTPLNRVTCDVYAYWAAKRQRLRRPLLRRYWPQTPLNDTNPHAVFRPREKERYKLRKHRKNDLEGFRKLQQLRVDFERVRRLLDLVRRRERAKRLQLDFLDEIRRQAEHELTNRGPDAVIRKPIIPVDEERERHKKKKKKKKKHRDSENGTLAGDGSALGGSSGDSKTGADGKSKTLAAAVEGPQIAPTFMEYDTSANFVMEDASAMTDTDGSPRDLSGPVFPSYPLSPPQLMAAIFQQPPKYRCRGRIGRGGRLVMDRIPVPSSRFYGPTETSAPSLKLTQISATASLIAHGGAASALLANSELGVAANQGAALVQEQSVRPLMHKINHLTSRRLDEIYGMSDSEDEFLEPLSSSVYETASVRKTTSGGKGVHSTQPGPGRKVKFTLDV</sequence>
<feature type="region of interest" description="Disordered" evidence="2">
    <location>
        <begin position="852"/>
        <end position="877"/>
    </location>
</feature>
<evidence type="ECO:0000313" key="3">
    <source>
        <dbReference type="EMBL" id="GMF18083.1"/>
    </source>
</evidence>
<organism evidence="3 4">
    <name type="scientific">Phytophthora fragariaefolia</name>
    <dbReference type="NCBI Taxonomy" id="1490495"/>
    <lineage>
        <taxon>Eukaryota</taxon>
        <taxon>Sar</taxon>
        <taxon>Stramenopiles</taxon>
        <taxon>Oomycota</taxon>
        <taxon>Peronosporomycetes</taxon>
        <taxon>Peronosporales</taxon>
        <taxon>Peronosporaceae</taxon>
        <taxon>Phytophthora</taxon>
    </lineage>
</organism>
<proteinExistence type="predicted"/>
<comment type="caution">
    <text evidence="3">The sequence shown here is derived from an EMBL/GenBank/DDBJ whole genome shotgun (WGS) entry which is preliminary data.</text>
</comment>
<evidence type="ECO:0000313" key="4">
    <source>
        <dbReference type="Proteomes" id="UP001165121"/>
    </source>
</evidence>
<feature type="region of interest" description="Disordered" evidence="2">
    <location>
        <begin position="601"/>
        <end position="659"/>
    </location>
</feature>
<name>A0A9W6TM49_9STRA</name>
<dbReference type="AlphaFoldDB" id="A0A9W6TM49"/>
<dbReference type="Pfam" id="PF12796">
    <property type="entry name" value="Ank_2"/>
    <property type="match status" value="1"/>
</dbReference>
<feature type="compositionally biased region" description="Basic residues" evidence="2">
    <location>
        <begin position="620"/>
        <end position="631"/>
    </location>
</feature>
<dbReference type="PROSITE" id="PS50297">
    <property type="entry name" value="ANK_REP_REGION"/>
    <property type="match status" value="1"/>
</dbReference>
<protein>
    <submittedName>
        <fullName evidence="3">Unnamed protein product</fullName>
    </submittedName>
</protein>
<keyword evidence="1" id="KW-0040">ANK repeat</keyword>
<feature type="repeat" description="ANK" evidence="1">
    <location>
        <begin position="28"/>
        <end position="60"/>
    </location>
</feature>